<keyword evidence="1" id="KW-0812">Transmembrane</keyword>
<gene>
    <name evidence="3" type="ORF">MR241_04360</name>
</gene>
<organism evidence="3 4">
    <name type="scientific">Candidatus Colimorpha enterica</name>
    <dbReference type="NCBI Taxonomy" id="3083063"/>
    <lineage>
        <taxon>Bacteria</taxon>
        <taxon>Pseudomonadati</taxon>
        <taxon>Bacteroidota</taxon>
        <taxon>Bacteroidia</taxon>
        <taxon>Bacteroidales</taxon>
        <taxon>Candidatus Colimorpha</taxon>
    </lineage>
</organism>
<accession>A0AAE3K018</accession>
<protein>
    <submittedName>
        <fullName evidence="3">Uncharacterized protein</fullName>
    </submittedName>
</protein>
<reference evidence="3 4" key="1">
    <citation type="submission" date="2022-03" db="EMBL/GenBank/DDBJ databases">
        <title>Metagenome-assembled genomes from swine fecal metagenomes.</title>
        <authorList>
            <person name="Holman D.B."/>
            <person name="Kommadath A."/>
        </authorList>
    </citation>
    <scope>NUCLEOTIDE SEQUENCE [LARGE SCALE GENOMIC DNA]</scope>
    <source>
        <strain evidence="3">SUG147</strain>
    </source>
</reference>
<dbReference type="EMBL" id="JALEMU010000068">
    <property type="protein sequence ID" value="MCI5755507.1"/>
    <property type="molecule type" value="Genomic_DNA"/>
</dbReference>
<name>A0AAE3K018_9BACT</name>
<evidence type="ECO:0000256" key="2">
    <source>
        <dbReference type="SAM" id="SignalP"/>
    </source>
</evidence>
<sequence>MKKTALILFAVLLVLVPTFRASAYDTADGHAVMDFATEVTAGEQKVNEAMLITSNTIGGEGTIAGTRIENGELKIPAAGTGIVFVSYLKPNTWGATDFTVDLDRLKFIAFNYKTDSDAKIFVYFETAATEGGDGISYAAGVIEHWVLPATGGEYKTVVAAVPANAAGTLKHWRVDRLIEGTEETEVSVKSIGFFANEAAAKEYYEPKNPPTPPTPDTGDVMLAVSLAAVSGAVVLVRKKR</sequence>
<dbReference type="Proteomes" id="UP001139365">
    <property type="component" value="Unassembled WGS sequence"/>
</dbReference>
<proteinExistence type="predicted"/>
<keyword evidence="1" id="KW-1133">Transmembrane helix</keyword>
<feature type="chain" id="PRO_5041938935" evidence="2">
    <location>
        <begin position="24"/>
        <end position="240"/>
    </location>
</feature>
<evidence type="ECO:0000313" key="4">
    <source>
        <dbReference type="Proteomes" id="UP001139365"/>
    </source>
</evidence>
<dbReference type="AlphaFoldDB" id="A0AAE3K018"/>
<keyword evidence="1" id="KW-0472">Membrane</keyword>
<keyword evidence="2" id="KW-0732">Signal</keyword>
<evidence type="ECO:0000313" key="3">
    <source>
        <dbReference type="EMBL" id="MCI5755507.1"/>
    </source>
</evidence>
<evidence type="ECO:0000256" key="1">
    <source>
        <dbReference type="SAM" id="Phobius"/>
    </source>
</evidence>
<comment type="caution">
    <text evidence="3">The sequence shown here is derived from an EMBL/GenBank/DDBJ whole genome shotgun (WGS) entry which is preliminary data.</text>
</comment>
<feature type="transmembrane region" description="Helical" evidence="1">
    <location>
        <begin position="220"/>
        <end position="236"/>
    </location>
</feature>
<feature type="signal peptide" evidence="2">
    <location>
        <begin position="1"/>
        <end position="23"/>
    </location>
</feature>